<feature type="region of interest" description="Disordered" evidence="6">
    <location>
        <begin position="165"/>
        <end position="212"/>
    </location>
</feature>
<comment type="function">
    <text evidence="5">An accessory protein needed during the final step in the assembly of 30S ribosomal subunit, possibly for assembly of the head region. Essential for efficient processing of 16S rRNA. May be needed both before and after RbfA during the maturation of 16S rRNA. It has affinity for free ribosomal 30S subunits but not for 70S ribosomes.</text>
</comment>
<evidence type="ECO:0000259" key="8">
    <source>
        <dbReference type="Pfam" id="PF24986"/>
    </source>
</evidence>
<dbReference type="InterPro" id="IPR009000">
    <property type="entry name" value="Transl_B-barrel_sf"/>
</dbReference>
<feature type="compositionally biased region" description="Polar residues" evidence="6">
    <location>
        <begin position="190"/>
        <end position="212"/>
    </location>
</feature>
<evidence type="ECO:0000259" key="7">
    <source>
        <dbReference type="Pfam" id="PF01782"/>
    </source>
</evidence>
<dbReference type="RefSeq" id="WP_087102529.1">
    <property type="nucleotide sequence ID" value="NZ_FWFG01000027.1"/>
</dbReference>
<dbReference type="GO" id="GO:0006364">
    <property type="term" value="P:rRNA processing"/>
    <property type="evidence" value="ECO:0007669"/>
    <property type="project" value="UniProtKB-UniRule"/>
</dbReference>
<dbReference type="GO" id="GO:0043022">
    <property type="term" value="F:ribosome binding"/>
    <property type="evidence" value="ECO:0007669"/>
    <property type="project" value="InterPro"/>
</dbReference>
<dbReference type="InterPro" id="IPR002676">
    <property type="entry name" value="RimM_N"/>
</dbReference>
<dbReference type="InterPro" id="IPR036976">
    <property type="entry name" value="RimM_N_sf"/>
</dbReference>
<gene>
    <name evidence="5" type="primary">rimM</name>
    <name evidence="9" type="ORF">FM110_03015</name>
</gene>
<name>A0A1X6WUV8_9MICO</name>
<dbReference type="OrthoDB" id="5381335at2"/>
<dbReference type="Pfam" id="PF24986">
    <property type="entry name" value="PRC_RimM"/>
    <property type="match status" value="1"/>
</dbReference>
<proteinExistence type="inferred from homology"/>
<dbReference type="InterPro" id="IPR011033">
    <property type="entry name" value="PRC_barrel-like_sf"/>
</dbReference>
<dbReference type="NCBIfam" id="TIGR02273">
    <property type="entry name" value="16S_RimM"/>
    <property type="match status" value="1"/>
</dbReference>
<keyword evidence="4 5" id="KW-0143">Chaperone</keyword>
<sequence length="212" mass="22719">MTSVHVVVATVGKAHGLRGEVALILRTDQPAERLAAGTAFSVDADGAPDTLTVASTRTQQGRWYARFAEVTGRTEAEALRGVDLELELDREEEAQEDPDAWYPSELTGLTVRHVDGRDLGVVVDLEHYPAQDMLIVRAPGRGRVMLPFVAELVPEVDVEAGIVLADPPGGLFEDLPEDDDETSEGAGPSEDTQSPEDTQCPESTESPESTGV</sequence>
<keyword evidence="2 5" id="KW-0690">Ribosome biogenesis</keyword>
<evidence type="ECO:0000313" key="9">
    <source>
        <dbReference type="EMBL" id="SLM89110.1"/>
    </source>
</evidence>
<comment type="subcellular location">
    <subcellularLocation>
        <location evidence="5">Cytoplasm</location>
    </subcellularLocation>
</comment>
<protein>
    <recommendedName>
        <fullName evidence="5">Ribosome maturation factor RimM</fullName>
    </recommendedName>
</protein>
<dbReference type="HAMAP" id="MF_00014">
    <property type="entry name" value="Ribosome_mat_RimM"/>
    <property type="match status" value="1"/>
</dbReference>
<dbReference type="GO" id="GO:0042274">
    <property type="term" value="P:ribosomal small subunit biogenesis"/>
    <property type="evidence" value="ECO:0007669"/>
    <property type="project" value="UniProtKB-UniRule"/>
</dbReference>
<feature type="compositionally biased region" description="Acidic residues" evidence="6">
    <location>
        <begin position="174"/>
        <end position="183"/>
    </location>
</feature>
<comment type="similarity">
    <text evidence="5">Belongs to the RimM family.</text>
</comment>
<evidence type="ECO:0000256" key="1">
    <source>
        <dbReference type="ARBA" id="ARBA00022490"/>
    </source>
</evidence>
<dbReference type="GO" id="GO:0005840">
    <property type="term" value="C:ribosome"/>
    <property type="evidence" value="ECO:0007669"/>
    <property type="project" value="InterPro"/>
</dbReference>
<dbReference type="Gene3D" id="2.40.30.60">
    <property type="entry name" value="RimM"/>
    <property type="match status" value="1"/>
</dbReference>
<evidence type="ECO:0000256" key="5">
    <source>
        <dbReference type="HAMAP-Rule" id="MF_00014"/>
    </source>
</evidence>
<feature type="domain" description="Ribosome maturation factor RimM PRC barrel" evidence="8">
    <location>
        <begin position="104"/>
        <end position="171"/>
    </location>
</feature>
<organism evidence="9 10">
    <name type="scientific">Brachybacterium nesterenkovii</name>
    <dbReference type="NCBI Taxonomy" id="47847"/>
    <lineage>
        <taxon>Bacteria</taxon>
        <taxon>Bacillati</taxon>
        <taxon>Actinomycetota</taxon>
        <taxon>Actinomycetes</taxon>
        <taxon>Micrococcales</taxon>
        <taxon>Dermabacteraceae</taxon>
        <taxon>Brachybacterium</taxon>
    </lineage>
</organism>
<comment type="domain">
    <text evidence="5">The PRC barrel domain binds ribosomal protein uS19.</text>
</comment>
<dbReference type="PANTHER" id="PTHR33692:SF1">
    <property type="entry name" value="RIBOSOME MATURATION FACTOR RIMM"/>
    <property type="match status" value="1"/>
</dbReference>
<dbReference type="EMBL" id="FWFG01000027">
    <property type="protein sequence ID" value="SLM89110.1"/>
    <property type="molecule type" value="Genomic_DNA"/>
</dbReference>
<dbReference type="AlphaFoldDB" id="A0A1X6WUV8"/>
<evidence type="ECO:0000313" key="10">
    <source>
        <dbReference type="Proteomes" id="UP000195981"/>
    </source>
</evidence>
<dbReference type="Pfam" id="PF01782">
    <property type="entry name" value="RimM"/>
    <property type="match status" value="1"/>
</dbReference>
<keyword evidence="1 5" id="KW-0963">Cytoplasm</keyword>
<keyword evidence="10" id="KW-1185">Reference proteome</keyword>
<evidence type="ECO:0000256" key="6">
    <source>
        <dbReference type="SAM" id="MobiDB-lite"/>
    </source>
</evidence>
<dbReference type="InterPro" id="IPR056792">
    <property type="entry name" value="PRC_RimM"/>
</dbReference>
<feature type="domain" description="RimM N-terminal" evidence="7">
    <location>
        <begin position="7"/>
        <end position="86"/>
    </location>
</feature>
<comment type="subunit">
    <text evidence="5">Binds ribosomal protein uS19.</text>
</comment>
<accession>A0A1X6WUV8</accession>
<keyword evidence="3 5" id="KW-0698">rRNA processing</keyword>
<dbReference type="Proteomes" id="UP000195981">
    <property type="component" value="Unassembled WGS sequence"/>
</dbReference>
<dbReference type="Gene3D" id="2.30.30.240">
    <property type="entry name" value="PRC-barrel domain"/>
    <property type="match status" value="1"/>
</dbReference>
<dbReference type="SUPFAM" id="SSF50346">
    <property type="entry name" value="PRC-barrel domain"/>
    <property type="match status" value="1"/>
</dbReference>
<dbReference type="PANTHER" id="PTHR33692">
    <property type="entry name" value="RIBOSOME MATURATION FACTOR RIMM"/>
    <property type="match status" value="1"/>
</dbReference>
<evidence type="ECO:0000256" key="4">
    <source>
        <dbReference type="ARBA" id="ARBA00023186"/>
    </source>
</evidence>
<reference evidence="9 10" key="1">
    <citation type="submission" date="2017-02" db="EMBL/GenBank/DDBJ databases">
        <authorList>
            <person name="Peterson S.W."/>
        </authorList>
    </citation>
    <scope>NUCLEOTIDE SEQUENCE [LARGE SCALE GENOMIC DNA]</scope>
    <source>
        <strain evidence="9 10">CIP104813</strain>
    </source>
</reference>
<evidence type="ECO:0000256" key="2">
    <source>
        <dbReference type="ARBA" id="ARBA00022517"/>
    </source>
</evidence>
<evidence type="ECO:0000256" key="3">
    <source>
        <dbReference type="ARBA" id="ARBA00022552"/>
    </source>
</evidence>
<dbReference type="GO" id="GO:0005737">
    <property type="term" value="C:cytoplasm"/>
    <property type="evidence" value="ECO:0007669"/>
    <property type="project" value="UniProtKB-SubCell"/>
</dbReference>
<dbReference type="InterPro" id="IPR011961">
    <property type="entry name" value="RimM"/>
</dbReference>
<dbReference type="SUPFAM" id="SSF50447">
    <property type="entry name" value="Translation proteins"/>
    <property type="match status" value="1"/>
</dbReference>